<proteinExistence type="predicted"/>
<name>X0B1K2_FUSOX</name>
<accession>X0B1K2</accession>
<dbReference type="HOGENOM" id="CLU_2223391_0_0_1"/>
<sequence>MAQPTTRTCILSTGLRASSATNVRVAPKSCLVTWPGNTRSKDSSWECVEKPCTNLYTCKRGLKVPREDVIGLSNMAGLQSDQSGARKFTTILKMFSSVREADKKTC</sequence>
<keyword evidence="2" id="KW-1185">Reference proteome</keyword>
<dbReference type="EMBL" id="KI979998">
    <property type="protein sequence ID" value="EXK75626.1"/>
    <property type="molecule type" value="Genomic_DNA"/>
</dbReference>
<gene>
    <name evidence="1" type="ORF">FOQG_19607</name>
</gene>
<reference evidence="1 2" key="1">
    <citation type="submission" date="2011-11" db="EMBL/GenBank/DDBJ databases">
        <title>The Genome Sequence of Fusarium oxysporum PHW815.</title>
        <authorList>
            <consortium name="The Broad Institute Genome Sequencing Platform"/>
            <person name="Ma L.-J."/>
            <person name="Gale L.R."/>
            <person name="Schwartz D.C."/>
            <person name="Zhou S."/>
            <person name="Corby-Kistler H."/>
            <person name="Young S.K."/>
            <person name="Zeng Q."/>
            <person name="Gargeya S."/>
            <person name="Fitzgerald M."/>
            <person name="Haas B."/>
            <person name="Abouelleil A."/>
            <person name="Alvarado L."/>
            <person name="Arachchi H.M."/>
            <person name="Berlin A."/>
            <person name="Brown A."/>
            <person name="Chapman S.B."/>
            <person name="Chen Z."/>
            <person name="Dunbar C."/>
            <person name="Freedman E."/>
            <person name="Gearin G."/>
            <person name="Goldberg J."/>
            <person name="Griggs A."/>
            <person name="Gujja S."/>
            <person name="Heiman D."/>
            <person name="Howarth C."/>
            <person name="Larson L."/>
            <person name="Lui A."/>
            <person name="MacDonald P.J.P."/>
            <person name="Montmayeur A."/>
            <person name="Murphy C."/>
            <person name="Neiman D."/>
            <person name="Pearson M."/>
            <person name="Priest M."/>
            <person name="Roberts A."/>
            <person name="Saif S."/>
            <person name="Shea T."/>
            <person name="Shenoy N."/>
            <person name="Sisk P."/>
            <person name="Stolte C."/>
            <person name="Sykes S."/>
            <person name="Wortman J."/>
            <person name="Nusbaum C."/>
            <person name="Birren B."/>
        </authorList>
    </citation>
    <scope>NUCLEOTIDE SEQUENCE [LARGE SCALE GENOMIC DNA]</scope>
    <source>
        <strain evidence="1 2">54005</strain>
    </source>
</reference>
<evidence type="ECO:0000313" key="2">
    <source>
        <dbReference type="Proteomes" id="UP000030663"/>
    </source>
</evidence>
<dbReference type="Proteomes" id="UP000030663">
    <property type="component" value="Unassembled WGS sequence"/>
</dbReference>
<dbReference type="AlphaFoldDB" id="X0B1K2"/>
<organism evidence="1 2">
    <name type="scientific">Fusarium oxysporum f. sp. raphani 54005</name>
    <dbReference type="NCBI Taxonomy" id="1089458"/>
    <lineage>
        <taxon>Eukaryota</taxon>
        <taxon>Fungi</taxon>
        <taxon>Dikarya</taxon>
        <taxon>Ascomycota</taxon>
        <taxon>Pezizomycotina</taxon>
        <taxon>Sordariomycetes</taxon>
        <taxon>Hypocreomycetidae</taxon>
        <taxon>Hypocreales</taxon>
        <taxon>Nectriaceae</taxon>
        <taxon>Fusarium</taxon>
        <taxon>Fusarium oxysporum species complex</taxon>
    </lineage>
</organism>
<protein>
    <submittedName>
        <fullName evidence="1">Uncharacterized protein</fullName>
    </submittedName>
</protein>
<evidence type="ECO:0000313" key="1">
    <source>
        <dbReference type="EMBL" id="EXK75626.1"/>
    </source>
</evidence>